<dbReference type="Proteomes" id="UP000198811">
    <property type="component" value="Unassembled WGS sequence"/>
</dbReference>
<proteinExistence type="predicted"/>
<reference evidence="1 2" key="1">
    <citation type="submission" date="2016-10" db="EMBL/GenBank/DDBJ databases">
        <authorList>
            <person name="Varghese N."/>
            <person name="Submissions S."/>
        </authorList>
    </citation>
    <scope>NUCLEOTIDE SEQUENCE [LARGE SCALE GENOMIC DNA]</scope>
    <source>
        <strain evidence="1 2">NLAE-zl-C224</strain>
    </source>
</reference>
<keyword evidence="2" id="KW-1185">Reference proteome</keyword>
<accession>A0ABY0QNY7</accession>
<name>A0ABY0QNY7_CLOCO</name>
<sequence>MFFKGKGYFMNVYLDKKQINDINEFKELIECKENVKIKNYGKNNKFDFTPIDSIGSPATNKEARPAIVFEIDNDNRIFILRWLYLKYPQKGTGTLIFSWIKQYCEKYKFKSFEVKSVENDKIVMSKLCRIMGMKVYSKSYDEEGNEYYNYKYEFDFNNK</sequence>
<comment type="caution">
    <text evidence="1">The sequence shown here is derived from an EMBL/GenBank/DDBJ whole genome shotgun (WGS) entry which is preliminary data.</text>
</comment>
<evidence type="ECO:0008006" key="3">
    <source>
        <dbReference type="Google" id="ProtNLM"/>
    </source>
</evidence>
<evidence type="ECO:0000313" key="2">
    <source>
        <dbReference type="Proteomes" id="UP000198811"/>
    </source>
</evidence>
<organism evidence="1 2">
    <name type="scientific">Clostridium cochlearium</name>
    <dbReference type="NCBI Taxonomy" id="1494"/>
    <lineage>
        <taxon>Bacteria</taxon>
        <taxon>Bacillati</taxon>
        <taxon>Bacillota</taxon>
        <taxon>Clostridia</taxon>
        <taxon>Eubacteriales</taxon>
        <taxon>Clostridiaceae</taxon>
        <taxon>Clostridium</taxon>
    </lineage>
</organism>
<protein>
    <recommendedName>
        <fullName evidence="3">N-acetyltransferase domain-containing protein</fullName>
    </recommendedName>
</protein>
<gene>
    <name evidence="1" type="ORF">SAMN05216497_13014</name>
</gene>
<evidence type="ECO:0000313" key="1">
    <source>
        <dbReference type="EMBL" id="SDL41137.1"/>
    </source>
</evidence>
<dbReference type="EMBL" id="FNGL01000030">
    <property type="protein sequence ID" value="SDL41137.1"/>
    <property type="molecule type" value="Genomic_DNA"/>
</dbReference>